<evidence type="ECO:0000256" key="4">
    <source>
        <dbReference type="ARBA" id="ARBA00022840"/>
    </source>
</evidence>
<accession>A0A3G1A7N0</accession>
<gene>
    <name evidence="10" type="ORF">TCARB_0218</name>
</gene>
<dbReference type="Pfam" id="PF00571">
    <property type="entry name" value="CBS"/>
    <property type="match status" value="4"/>
</dbReference>
<name>A0A3G1A7N0_9CREN</name>
<dbReference type="GO" id="GO:0043427">
    <property type="term" value="P:carbon fixation by 3-hydroxypropionate cycle"/>
    <property type="evidence" value="ECO:0007669"/>
    <property type="project" value="UniProtKB-ARBA"/>
</dbReference>
<dbReference type="InterPro" id="IPR000644">
    <property type="entry name" value="CBS_dom"/>
</dbReference>
<dbReference type="Gene3D" id="3.40.50.12780">
    <property type="entry name" value="N-terminal domain of ligase-like"/>
    <property type="match status" value="1"/>
</dbReference>
<dbReference type="PANTHER" id="PTHR24095:SF232">
    <property type="entry name" value="ACETYL-COENZYME A SYNTHETASE"/>
    <property type="match status" value="1"/>
</dbReference>
<evidence type="ECO:0000256" key="5">
    <source>
        <dbReference type="ARBA" id="ARBA00051214"/>
    </source>
</evidence>
<dbReference type="GO" id="GO:0005524">
    <property type="term" value="F:ATP binding"/>
    <property type="evidence" value="ECO:0007669"/>
    <property type="project" value="UniProtKB-KW"/>
</dbReference>
<dbReference type="SUPFAM" id="SSF54631">
    <property type="entry name" value="CBS-domain pair"/>
    <property type="match status" value="2"/>
</dbReference>
<comment type="catalytic activity">
    <reaction evidence="5">
        <text>3-hydroxypropanoate + ATP + CoA = 3-hydroxypropanoyl-CoA + AMP + diphosphate</text>
        <dbReference type="Rhea" id="RHEA:26534"/>
        <dbReference type="ChEBI" id="CHEBI:16510"/>
        <dbReference type="ChEBI" id="CHEBI:30616"/>
        <dbReference type="ChEBI" id="CHEBI:33019"/>
        <dbReference type="ChEBI" id="CHEBI:57287"/>
        <dbReference type="ChEBI" id="CHEBI:58528"/>
        <dbReference type="ChEBI" id="CHEBI:456215"/>
        <dbReference type="EC" id="6.2.1.36"/>
    </reaction>
</comment>
<dbReference type="Proteomes" id="UP000266720">
    <property type="component" value="Chromosome"/>
</dbReference>
<dbReference type="Pfam" id="PF00501">
    <property type="entry name" value="AMP-binding"/>
    <property type="match status" value="1"/>
</dbReference>
<dbReference type="SUPFAM" id="SSF56801">
    <property type="entry name" value="Acetyl-CoA synthetase-like"/>
    <property type="match status" value="1"/>
</dbReference>
<dbReference type="Gene3D" id="3.10.580.10">
    <property type="entry name" value="CBS-domain"/>
    <property type="match status" value="2"/>
</dbReference>
<dbReference type="InterPro" id="IPR020845">
    <property type="entry name" value="AMP-binding_CS"/>
</dbReference>
<dbReference type="AlphaFoldDB" id="A0A3G1A7N0"/>
<dbReference type="InterPro" id="IPR042099">
    <property type="entry name" value="ANL_N_sf"/>
</dbReference>
<evidence type="ECO:0000313" key="10">
    <source>
        <dbReference type="EMBL" id="AJB41294.1"/>
    </source>
</evidence>
<keyword evidence="8" id="KW-0129">CBS domain</keyword>
<dbReference type="InterPro" id="IPR045851">
    <property type="entry name" value="AMP-bd_C_sf"/>
</dbReference>
<dbReference type="GO" id="GO:0019427">
    <property type="term" value="P:acetyl-CoA biosynthetic process from acetate"/>
    <property type="evidence" value="ECO:0007669"/>
    <property type="project" value="UniProtKB-UniRule"/>
</dbReference>
<dbReference type="KEGG" id="tcb:TCARB_0218"/>
<dbReference type="FunFam" id="3.40.50.12780:FF:000001">
    <property type="entry name" value="Acetyl-coenzyme A synthetase"/>
    <property type="match status" value="1"/>
</dbReference>
<keyword evidence="2 10" id="KW-0436">Ligase</keyword>
<feature type="domain" description="CBS" evidence="9">
    <location>
        <begin position="797"/>
        <end position="852"/>
    </location>
</feature>
<evidence type="ECO:0000313" key="11">
    <source>
        <dbReference type="Proteomes" id="UP000266720"/>
    </source>
</evidence>
<comment type="function">
    <text evidence="6">Plays a role in the autotrophic CO(2) fixation pathway. Activates 3-hydroxypropionate to its CoA ester. Can also activate propionate, and to a lesser extent acrylate, acetate and butyrate.</text>
</comment>
<dbReference type="NCBIfam" id="NF001208">
    <property type="entry name" value="PRK00174.1"/>
    <property type="match status" value="1"/>
</dbReference>
<evidence type="ECO:0000256" key="7">
    <source>
        <dbReference type="NCBIfam" id="TIGR02188"/>
    </source>
</evidence>
<dbReference type="InterPro" id="IPR011904">
    <property type="entry name" value="Ac_CoA_lig"/>
</dbReference>
<keyword evidence="3" id="KW-0547">Nucleotide-binding</keyword>
<dbReference type="Gene3D" id="3.30.300.30">
    <property type="match status" value="1"/>
</dbReference>
<dbReference type="InterPro" id="IPR000873">
    <property type="entry name" value="AMP-dep_synth/lig_dom"/>
</dbReference>
<evidence type="ECO:0000256" key="6">
    <source>
        <dbReference type="ARBA" id="ARBA00059013"/>
    </source>
</evidence>
<dbReference type="PROSITE" id="PS51371">
    <property type="entry name" value="CBS"/>
    <property type="match status" value="3"/>
</dbReference>
<dbReference type="PANTHER" id="PTHR24095">
    <property type="entry name" value="ACETYL-COENZYME A SYNTHETASE"/>
    <property type="match status" value="1"/>
</dbReference>
<organism evidence="10 11">
    <name type="scientific">Thermofilum adornatum 1505</name>
    <dbReference type="NCBI Taxonomy" id="697581"/>
    <lineage>
        <taxon>Archaea</taxon>
        <taxon>Thermoproteota</taxon>
        <taxon>Thermoprotei</taxon>
        <taxon>Thermofilales</taxon>
        <taxon>Thermofilaceae</taxon>
        <taxon>Thermofilum</taxon>
    </lineage>
</organism>
<dbReference type="GO" id="GO:0043955">
    <property type="term" value="F:3-hydroxypropionyl-CoA synthetase activity"/>
    <property type="evidence" value="ECO:0007669"/>
    <property type="project" value="UniProtKB-EC"/>
</dbReference>
<dbReference type="GO" id="GO:0016208">
    <property type="term" value="F:AMP binding"/>
    <property type="evidence" value="ECO:0007669"/>
    <property type="project" value="InterPro"/>
</dbReference>
<dbReference type="STRING" id="697581.TCARB_0218"/>
<feature type="domain" description="CBS" evidence="9">
    <location>
        <begin position="727"/>
        <end position="782"/>
    </location>
</feature>
<dbReference type="InterPro" id="IPR032387">
    <property type="entry name" value="ACAS_N"/>
</dbReference>
<dbReference type="CDD" id="cd09836">
    <property type="entry name" value="CBS_pair_arch"/>
    <property type="match status" value="1"/>
</dbReference>
<dbReference type="Pfam" id="PF13193">
    <property type="entry name" value="AMP-binding_C"/>
    <property type="match status" value="1"/>
</dbReference>
<reference evidence="11" key="1">
    <citation type="book" date="2010" name="EXTREMOPHILES" publisher="0:0-0">
        <title>Complete genome sequences of ten hyperthermophilic archaea reveal their metabolic capabilities and possible ecological roles.</title>
        <editorList>
            <person name="?"/>
        </editorList>
        <authorList>
            <person name="Ravin N.V."/>
            <person name="Mardanov A.V."/>
            <person name="Bonch-Osmolovskaya E.A."/>
            <person name="Skryabin K.G."/>
        </authorList>
    </citation>
    <scope>NUCLEOTIDE SEQUENCE [LARGE SCALE GENOMIC DNA]</scope>
    <source>
        <strain evidence="11">1505</strain>
    </source>
</reference>
<dbReference type="GO" id="GO:0003987">
    <property type="term" value="F:acetate-CoA ligase activity"/>
    <property type="evidence" value="ECO:0007669"/>
    <property type="project" value="UniProtKB-UniRule"/>
</dbReference>
<feature type="domain" description="CBS" evidence="9">
    <location>
        <begin position="860"/>
        <end position="911"/>
    </location>
</feature>
<dbReference type="SMART" id="SM00116">
    <property type="entry name" value="CBS"/>
    <property type="match status" value="4"/>
</dbReference>
<keyword evidence="4" id="KW-0067">ATP-binding</keyword>
<evidence type="ECO:0000256" key="2">
    <source>
        <dbReference type="ARBA" id="ARBA00022598"/>
    </source>
</evidence>
<evidence type="ECO:0000256" key="8">
    <source>
        <dbReference type="PROSITE-ProRule" id="PRU00703"/>
    </source>
</evidence>
<dbReference type="EC" id="6.2.1.1" evidence="7"/>
<dbReference type="Pfam" id="PF16177">
    <property type="entry name" value="ACAS_N"/>
    <property type="match status" value="1"/>
</dbReference>
<evidence type="ECO:0000256" key="1">
    <source>
        <dbReference type="ARBA" id="ARBA00006432"/>
    </source>
</evidence>
<dbReference type="EMBL" id="CP007493">
    <property type="protein sequence ID" value="AJB41294.1"/>
    <property type="molecule type" value="Genomic_DNA"/>
</dbReference>
<sequence length="911" mass="101724">MEPGSLPFGEYVTNDKFVFQRIEDYWRRHAETLKNFNEFWAGVASELEWFEKWKNLLDDSNPPFYKWFVGGKINLSYLALDLNVRKGRGNKVALIWEGEPVDGNGMPLEVKRYTYGELLREVNKVAYVLKRLGVGKGDRISIYLPMIPETIVFMLAAWRIGAITSVVFSGFSAEALADRINDAGAKLLITADGFWRRGKIVPLKETADKAVERASSVEKVVVVKRIGLNNVPMREGRDYWLHDLLREVPSDVFVEPERLESEHPSFILYTSGTTGKPKGIVHDTGGWAVHVYATMKWVFDIREHDVYWCTADVGWVTGHSYVVLGPMLVGATQVVYEGAPDYPQPDRWWSIIERYKVSVFYTSPTAIRMFMKFGEDWPRRHDLSSLRIIHSVGEPINPEAWRWTYRVLGNEKVVLGSTWWMTETGGIMISHTPGFFLVPMKPGTNGPPLPGIEADVVDAKGVSVPPGVKGYLVIKRPWPGMLHGIWGDPERYKATYWARFPGYFYAGDFAVKDQDGFIWVLGRADEVLKVAGHRLGTYEIESALVGHPAVAEAAVVGVPDPIKAETPVAFVVLKQGFKAGPELREELRRHVRNAIGPIAEPSTVFFVSKVPKTRSGKIMRRLLRSIALNAPLGDVSTLEDETSVDEARKLFEELKSEVWKSIEQFVRKPLVVPPSMPIKELAHKLLEEKFAVVSSDGKKVEGVVSERDIVRGIAINAGFKTPVGDVMRRDVVAVDASTPYHEALKLLSQKKIRHLVVTKNNELFGVVSARDLLGEHLLVIDEALKNTLSRLKVGDWMKKTIVSASPRDAIRTVAKLMSEKDVGLVVLLDGGRLYGVVSEYDLVNALKNELDFDKPVASIASTNVVTVPVDASLQTAVALMSENGIRHLVVTRGSEPVGVISIRDVIGALRE</sequence>
<dbReference type="PROSITE" id="PS00455">
    <property type="entry name" value="AMP_BINDING"/>
    <property type="match status" value="1"/>
</dbReference>
<evidence type="ECO:0000256" key="3">
    <source>
        <dbReference type="ARBA" id="ARBA00022741"/>
    </source>
</evidence>
<protein>
    <recommendedName>
        <fullName evidence="7">Acetate--CoA ligase</fullName>
        <ecNumber evidence="7">6.2.1.1</ecNumber>
    </recommendedName>
</protein>
<dbReference type="InterPro" id="IPR046342">
    <property type="entry name" value="CBS_dom_sf"/>
</dbReference>
<dbReference type="NCBIfam" id="TIGR02188">
    <property type="entry name" value="Ac_CoA_lig_AcsA"/>
    <property type="match status" value="1"/>
</dbReference>
<dbReference type="InterPro" id="IPR025110">
    <property type="entry name" value="AMP-bd_C"/>
</dbReference>
<proteinExistence type="inferred from homology"/>
<evidence type="ECO:0000259" key="9">
    <source>
        <dbReference type="PROSITE" id="PS51371"/>
    </source>
</evidence>
<comment type="similarity">
    <text evidence="1">Belongs to the ATP-dependent AMP-binding enzyme family.</text>
</comment>
<dbReference type="CDD" id="cd05966">
    <property type="entry name" value="ACS"/>
    <property type="match status" value="1"/>
</dbReference>